<comment type="caution">
    <text evidence="2">The sequence shown here is derived from an EMBL/GenBank/DDBJ whole genome shotgun (WGS) entry which is preliminary data.</text>
</comment>
<evidence type="ECO:0000313" key="2">
    <source>
        <dbReference type="EMBL" id="KOO50449.1"/>
    </source>
</evidence>
<name>A0A0M0LHD8_9BACI</name>
<organism evidence="2 3">
    <name type="scientific">Priestia koreensis</name>
    <dbReference type="NCBI Taxonomy" id="284581"/>
    <lineage>
        <taxon>Bacteria</taxon>
        <taxon>Bacillati</taxon>
        <taxon>Bacillota</taxon>
        <taxon>Bacilli</taxon>
        <taxon>Bacillales</taxon>
        <taxon>Bacillaceae</taxon>
        <taxon>Priestia</taxon>
    </lineage>
</organism>
<dbReference type="Pfam" id="PF01863">
    <property type="entry name" value="YgjP-like"/>
    <property type="match status" value="1"/>
</dbReference>
<keyword evidence="2" id="KW-0645">Protease</keyword>
<evidence type="ECO:0000259" key="1">
    <source>
        <dbReference type="Pfam" id="PF01863"/>
    </source>
</evidence>
<dbReference type="GO" id="GO:0006508">
    <property type="term" value="P:proteolysis"/>
    <property type="evidence" value="ECO:0007669"/>
    <property type="project" value="UniProtKB-KW"/>
</dbReference>
<accession>A0A0M0LHD8</accession>
<keyword evidence="3" id="KW-1185">Reference proteome</keyword>
<keyword evidence="2" id="KW-0378">Hydrolase</keyword>
<dbReference type="EMBL" id="LILC01000002">
    <property type="protein sequence ID" value="KOO50449.1"/>
    <property type="molecule type" value="Genomic_DNA"/>
</dbReference>
<proteinExistence type="predicted"/>
<reference evidence="3" key="1">
    <citation type="submission" date="2015-08" db="EMBL/GenBank/DDBJ databases">
        <title>Fjat-14210 dsm16467.</title>
        <authorList>
            <person name="Liu B."/>
            <person name="Wang J."/>
            <person name="Zhu Y."/>
            <person name="Liu G."/>
            <person name="Chen Q."/>
            <person name="Chen Z."/>
            <person name="Lan J."/>
            <person name="Che J."/>
            <person name="Ge C."/>
            <person name="Shi H."/>
            <person name="Pan Z."/>
            <person name="Liu X."/>
        </authorList>
    </citation>
    <scope>NUCLEOTIDE SEQUENCE [LARGE SCALE GENOMIC DNA]</scope>
    <source>
        <strain evidence="3">DSM 16467</strain>
    </source>
</reference>
<dbReference type="AlphaFoldDB" id="A0A0M0LHD8"/>
<protein>
    <submittedName>
        <fullName evidence="2">Zinc metalloprotease</fullName>
    </submittedName>
</protein>
<feature type="domain" description="YgjP-like metallopeptidase" evidence="1">
    <location>
        <begin position="24"/>
        <end position="209"/>
    </location>
</feature>
<evidence type="ECO:0000313" key="3">
    <source>
        <dbReference type="Proteomes" id="UP000037558"/>
    </source>
</evidence>
<dbReference type="Proteomes" id="UP000037558">
    <property type="component" value="Unassembled WGS sequence"/>
</dbReference>
<gene>
    <name evidence="2" type="ORF">AMD01_01450</name>
</gene>
<sequence>MYTYQIGNQTIDYTVEVVPNRTDISVQVSDKNQIKVIVPKGLNQNNVLSVLSRKSSWILTQLSGTVKVAEKKESTPVKKQAAAPVAKTATFENDEKFFYLGRQYRLNIVQDDVKEPSMTFRSKFIATVPSNWNTQQTNEGIQAMLTDWYTNRASEKFAEALKAVSEHVQAPSNVEWADITDLTKKEGDTLHVNWRVLMAPMATIEYVVASALTNNVDGLYDDAAERKQWLTDNNINVF</sequence>
<dbReference type="OrthoDB" id="9811177at2"/>
<dbReference type="GO" id="GO:0008237">
    <property type="term" value="F:metallopeptidase activity"/>
    <property type="evidence" value="ECO:0007669"/>
    <property type="project" value="UniProtKB-KW"/>
</dbReference>
<dbReference type="PATRIC" id="fig|284581.3.peg.544"/>
<dbReference type="InterPro" id="IPR002725">
    <property type="entry name" value="YgjP-like_metallopeptidase"/>
</dbReference>
<keyword evidence="2" id="KW-0482">Metalloprotease</keyword>